<dbReference type="Proteomes" id="UP000184546">
    <property type="component" value="Unassembled WGS sequence"/>
</dbReference>
<comment type="similarity">
    <text evidence="1">Belongs to the class-A beta-lactamase family.</text>
</comment>
<dbReference type="RefSeq" id="XP_020058645.1">
    <property type="nucleotide sequence ID" value="XM_020204760.1"/>
</dbReference>
<evidence type="ECO:0000259" key="3">
    <source>
        <dbReference type="Pfam" id="PF00144"/>
    </source>
</evidence>
<dbReference type="GeneID" id="30978574"/>
<name>A0A1L9X1R4_ASPA1</name>
<evidence type="ECO:0000313" key="4">
    <source>
        <dbReference type="EMBL" id="OJK02306.1"/>
    </source>
</evidence>
<keyword evidence="2" id="KW-0378">Hydrolase</keyword>
<evidence type="ECO:0000313" key="5">
    <source>
        <dbReference type="Proteomes" id="UP000184546"/>
    </source>
</evidence>
<dbReference type="Pfam" id="PF00144">
    <property type="entry name" value="Beta-lactamase"/>
    <property type="match status" value="1"/>
</dbReference>
<dbReference type="SUPFAM" id="SSF56601">
    <property type="entry name" value="beta-lactamase/transpeptidase-like"/>
    <property type="match status" value="1"/>
</dbReference>
<evidence type="ECO:0000256" key="2">
    <source>
        <dbReference type="ARBA" id="ARBA00022801"/>
    </source>
</evidence>
<dbReference type="Gene3D" id="3.40.710.10">
    <property type="entry name" value="DD-peptidase/beta-lactamase superfamily"/>
    <property type="match status" value="1"/>
</dbReference>
<sequence length="408" mass="45377">MNGHKRSQGLLDDLETALSRSVEDGTWPGVVVAATNQSGSFRYAKAFGREVCTSAAKPLTTKSIMAFASMSKLITTVAALQLVEKKLVELNTDVSPLIPGLARQEILYGWDATTGRPLLHPRHTAITLRSLLTHSSGTAYDMSNSELARFAAYHGRVPNSGATVDERFGYPLLFEPDTAWEYGTGIDWVGQVVERITGQSLELYIKRHIWQPLGIERMSFWPTSITGKTRQARMSVRDVVSGAFTELEEPFLTEGVSECFGGQGIYGCLEEFLQVLHSILADDGKLLTGESIAEIFRPQLAPLSRDSLQRRVRESEPESSFIGIFDNRRLYDWGLGGMLALENEPLGRRKNTLFWSGKPNLFWFIDKESDLCGVLGAQFLPPGDQKVARMIEMFEAHLHRARCNSQAT</sequence>
<keyword evidence="5" id="KW-1185">Reference proteome</keyword>
<gene>
    <name evidence="4" type="ORF">ASPACDRAFT_76707</name>
</gene>
<protein>
    <recommendedName>
        <fullName evidence="3">Beta-lactamase-related domain-containing protein</fullName>
    </recommendedName>
</protein>
<dbReference type="PANTHER" id="PTHR43283">
    <property type="entry name" value="BETA-LACTAMASE-RELATED"/>
    <property type="match status" value="1"/>
</dbReference>
<evidence type="ECO:0000256" key="1">
    <source>
        <dbReference type="ARBA" id="ARBA00009009"/>
    </source>
</evidence>
<dbReference type="STRING" id="690307.A0A1L9X1R4"/>
<proteinExistence type="inferred from homology"/>
<dbReference type="InterPro" id="IPR050789">
    <property type="entry name" value="Diverse_Enzym_Activities"/>
</dbReference>
<dbReference type="GO" id="GO:0016787">
    <property type="term" value="F:hydrolase activity"/>
    <property type="evidence" value="ECO:0007669"/>
    <property type="project" value="UniProtKB-KW"/>
</dbReference>
<dbReference type="AlphaFoldDB" id="A0A1L9X1R4"/>
<dbReference type="OMA" id="GMFNSSW"/>
<dbReference type="OrthoDB" id="428260at2759"/>
<reference evidence="5" key="1">
    <citation type="journal article" date="2017" name="Genome Biol.">
        <title>Comparative genomics reveals high biological diversity and specific adaptations in the industrially and medically important fungal genus Aspergillus.</title>
        <authorList>
            <person name="de Vries R.P."/>
            <person name="Riley R."/>
            <person name="Wiebenga A."/>
            <person name="Aguilar-Osorio G."/>
            <person name="Amillis S."/>
            <person name="Uchima C.A."/>
            <person name="Anderluh G."/>
            <person name="Asadollahi M."/>
            <person name="Askin M."/>
            <person name="Barry K."/>
            <person name="Battaglia E."/>
            <person name="Bayram O."/>
            <person name="Benocci T."/>
            <person name="Braus-Stromeyer S.A."/>
            <person name="Caldana C."/>
            <person name="Canovas D."/>
            <person name="Cerqueira G.C."/>
            <person name="Chen F."/>
            <person name="Chen W."/>
            <person name="Choi C."/>
            <person name="Clum A."/>
            <person name="Dos Santos R.A."/>
            <person name="Damasio A.R."/>
            <person name="Diallinas G."/>
            <person name="Emri T."/>
            <person name="Fekete E."/>
            <person name="Flipphi M."/>
            <person name="Freyberg S."/>
            <person name="Gallo A."/>
            <person name="Gournas C."/>
            <person name="Habgood R."/>
            <person name="Hainaut M."/>
            <person name="Harispe M.L."/>
            <person name="Henrissat B."/>
            <person name="Hilden K.S."/>
            <person name="Hope R."/>
            <person name="Hossain A."/>
            <person name="Karabika E."/>
            <person name="Karaffa L."/>
            <person name="Karanyi Z."/>
            <person name="Krasevec N."/>
            <person name="Kuo A."/>
            <person name="Kusch H."/>
            <person name="LaButti K."/>
            <person name="Lagendijk E.L."/>
            <person name="Lapidus A."/>
            <person name="Levasseur A."/>
            <person name="Lindquist E."/>
            <person name="Lipzen A."/>
            <person name="Logrieco A.F."/>
            <person name="MacCabe A."/>
            <person name="Maekelae M.R."/>
            <person name="Malavazi I."/>
            <person name="Melin P."/>
            <person name="Meyer V."/>
            <person name="Mielnichuk N."/>
            <person name="Miskei M."/>
            <person name="Molnar A.P."/>
            <person name="Mule G."/>
            <person name="Ngan C.Y."/>
            <person name="Orejas M."/>
            <person name="Orosz E."/>
            <person name="Ouedraogo J.P."/>
            <person name="Overkamp K.M."/>
            <person name="Park H.-S."/>
            <person name="Perrone G."/>
            <person name="Piumi F."/>
            <person name="Punt P.J."/>
            <person name="Ram A.F."/>
            <person name="Ramon A."/>
            <person name="Rauscher S."/>
            <person name="Record E."/>
            <person name="Riano-Pachon D.M."/>
            <person name="Robert V."/>
            <person name="Roehrig J."/>
            <person name="Ruller R."/>
            <person name="Salamov A."/>
            <person name="Salih N.S."/>
            <person name="Samson R.A."/>
            <person name="Sandor E."/>
            <person name="Sanguinetti M."/>
            <person name="Schuetze T."/>
            <person name="Sepcic K."/>
            <person name="Shelest E."/>
            <person name="Sherlock G."/>
            <person name="Sophianopoulou V."/>
            <person name="Squina F.M."/>
            <person name="Sun H."/>
            <person name="Susca A."/>
            <person name="Todd R.B."/>
            <person name="Tsang A."/>
            <person name="Unkles S.E."/>
            <person name="van de Wiele N."/>
            <person name="van Rossen-Uffink D."/>
            <person name="Oliveira J.V."/>
            <person name="Vesth T.C."/>
            <person name="Visser J."/>
            <person name="Yu J.-H."/>
            <person name="Zhou M."/>
            <person name="Andersen M.R."/>
            <person name="Archer D.B."/>
            <person name="Baker S.E."/>
            <person name="Benoit I."/>
            <person name="Brakhage A.A."/>
            <person name="Braus G.H."/>
            <person name="Fischer R."/>
            <person name="Frisvad J.C."/>
            <person name="Goldman G.H."/>
            <person name="Houbraken J."/>
            <person name="Oakley B."/>
            <person name="Pocsi I."/>
            <person name="Scazzocchio C."/>
            <person name="Seiboth B."/>
            <person name="vanKuyk P.A."/>
            <person name="Wortman J."/>
            <person name="Dyer P.S."/>
            <person name="Grigoriev I.V."/>
        </authorList>
    </citation>
    <scope>NUCLEOTIDE SEQUENCE [LARGE SCALE GENOMIC DNA]</scope>
    <source>
        <strain evidence="5">ATCC 16872 / CBS 172.66 / WB 5094</strain>
    </source>
</reference>
<feature type="domain" description="Beta-lactamase-related" evidence="3">
    <location>
        <begin position="19"/>
        <end position="384"/>
    </location>
</feature>
<accession>A0A1L9X1R4</accession>
<dbReference type="VEuPathDB" id="FungiDB:ASPACDRAFT_76707"/>
<dbReference type="InterPro" id="IPR001466">
    <property type="entry name" value="Beta-lactam-related"/>
</dbReference>
<dbReference type="EMBL" id="KV878973">
    <property type="protein sequence ID" value="OJK02306.1"/>
    <property type="molecule type" value="Genomic_DNA"/>
</dbReference>
<dbReference type="PANTHER" id="PTHR43283:SF17">
    <property type="entry name" value="(LOVD), PUTATIVE (AFU_ORTHOLOGUE AFUA_5G00920)-RELATED"/>
    <property type="match status" value="1"/>
</dbReference>
<dbReference type="InterPro" id="IPR012338">
    <property type="entry name" value="Beta-lactam/transpept-like"/>
</dbReference>
<organism evidence="4 5">
    <name type="scientific">Aspergillus aculeatus (strain ATCC 16872 / CBS 172.66 / WB 5094)</name>
    <dbReference type="NCBI Taxonomy" id="690307"/>
    <lineage>
        <taxon>Eukaryota</taxon>
        <taxon>Fungi</taxon>
        <taxon>Dikarya</taxon>
        <taxon>Ascomycota</taxon>
        <taxon>Pezizomycotina</taxon>
        <taxon>Eurotiomycetes</taxon>
        <taxon>Eurotiomycetidae</taxon>
        <taxon>Eurotiales</taxon>
        <taxon>Aspergillaceae</taxon>
        <taxon>Aspergillus</taxon>
        <taxon>Aspergillus subgen. Circumdati</taxon>
    </lineage>
</organism>